<dbReference type="Pfam" id="PF23598">
    <property type="entry name" value="LRR_14"/>
    <property type="match status" value="1"/>
</dbReference>
<proteinExistence type="inferred from homology"/>
<keyword evidence="3" id="KW-0677">Repeat</keyword>
<dbReference type="Gene3D" id="1.20.5.4130">
    <property type="match status" value="1"/>
</dbReference>
<dbReference type="Pfam" id="PF00931">
    <property type="entry name" value="NB-ARC"/>
    <property type="match status" value="1"/>
</dbReference>
<reference evidence="11" key="1">
    <citation type="journal article" date="2023" name="Nat. Commun.">
        <title>Diploid and tetraploid genomes of Acorus and the evolution of monocots.</title>
        <authorList>
            <person name="Ma L."/>
            <person name="Liu K.W."/>
            <person name="Li Z."/>
            <person name="Hsiao Y.Y."/>
            <person name="Qi Y."/>
            <person name="Fu T."/>
            <person name="Tang G.D."/>
            <person name="Zhang D."/>
            <person name="Sun W.H."/>
            <person name="Liu D.K."/>
            <person name="Li Y."/>
            <person name="Chen G.Z."/>
            <person name="Liu X.D."/>
            <person name="Liao X.Y."/>
            <person name="Jiang Y.T."/>
            <person name="Yu X."/>
            <person name="Hao Y."/>
            <person name="Huang J."/>
            <person name="Zhao X.W."/>
            <person name="Ke S."/>
            <person name="Chen Y.Y."/>
            <person name="Wu W.L."/>
            <person name="Hsu J.L."/>
            <person name="Lin Y.F."/>
            <person name="Huang M.D."/>
            <person name="Li C.Y."/>
            <person name="Huang L."/>
            <person name="Wang Z.W."/>
            <person name="Zhao X."/>
            <person name="Zhong W.Y."/>
            <person name="Peng D.H."/>
            <person name="Ahmad S."/>
            <person name="Lan S."/>
            <person name="Zhang J.S."/>
            <person name="Tsai W.C."/>
            <person name="Van de Peer Y."/>
            <person name="Liu Z.J."/>
        </authorList>
    </citation>
    <scope>NUCLEOTIDE SEQUENCE</scope>
    <source>
        <strain evidence="11">SCP</strain>
    </source>
</reference>
<dbReference type="SUPFAM" id="SSF52540">
    <property type="entry name" value="P-loop containing nucleoside triphosphate hydrolases"/>
    <property type="match status" value="1"/>
</dbReference>
<evidence type="ECO:0000313" key="11">
    <source>
        <dbReference type="EMBL" id="KAK1272753.1"/>
    </source>
</evidence>
<comment type="similarity">
    <text evidence="1">Belongs to the disease resistance NB-LRR family.</text>
</comment>
<dbReference type="Pfam" id="PF23559">
    <property type="entry name" value="WHD_DRP"/>
    <property type="match status" value="1"/>
</dbReference>
<accession>A0AAV9B922</accession>
<dbReference type="GO" id="GO:0005524">
    <property type="term" value="F:ATP binding"/>
    <property type="evidence" value="ECO:0007669"/>
    <property type="project" value="UniProtKB-KW"/>
</dbReference>
<protein>
    <submittedName>
        <fullName evidence="11">Disease resistance protein RGA1</fullName>
    </submittedName>
</protein>
<gene>
    <name evidence="11" type="ORF">QJS04_geneDACA007968</name>
</gene>
<dbReference type="EMBL" id="JAUJYN010000004">
    <property type="protein sequence ID" value="KAK1272753.1"/>
    <property type="molecule type" value="Genomic_DNA"/>
</dbReference>
<sequence length="936" mass="107411">MIIPSVVVKEITGKVTDLLKDEAFMLWGVNDRFTTLNHKLATISGVLQDAENKELKDVVIRRWLDELRDVMYDINDIIEDFNVYLHHHDDASSSNKRGFVSLITSAYNKCFEIVSEIIQCNFHRHDVGTRIDEINDRLERIHQDRAQFTLVPTVEGSALSRSMTMKTFRDRETVSTYIESEVFGIDEDSDCLVQSLSGPKAAAEGCRVIAVVGMGGIGKTTLAQKVYDKFNFQHKIWVCVSQNYNEIDVVKSVIQSEGGNHQLAQTKEELYKMMRDVLRGKQVLLVLDDMWGPEVWTKVLRVPFQSFTADTRVLITTRDVRVAKKVGAVYTHQVKVLPDEDAWSLLCKVASQGHINMEEIEELKEVGMEIVRRCKGLPLAIKAIGGVLINKDPIEGQWRSVLSDDLWSSSNDDTSQIKLLMSVLRLSYMDLPSYLKPCFLTYSLFPEDYEISRTHVIRMWVAEGFIKEAADVNGAQQMEDFAESYHNELVMRSLLQVVKVSVDPEDTDMKCKMHDLVRELAISMTHGEHIVGRERQQDSLKVRRLSILNVDEMEKIPKRVKNKKCRLRSLLVFQSKGMKTIPQNLYDNLKFLHILDLSNASFDHLPDSIGELVHLRYLNLYNTNIVQLPNSICNLRQVQTLILLESKHITKIPKGLSQMQEVRHLEVNCWVDIPEGIQELTNLQTLRDFTVRNRGGRCNIEELNTLNMLRYLVVQSFDKVPSATEASGAALGKKPHLKFLALKCALRVEGVRNKDEMRRIEEVLEQFQPHKYLETLFICDYYGRTLPTWMSMTPSPLEKLDHLELNGLSNLQWLPSLGNLPKLRVLRISHCTSIKTIGTEFVVDQEGAFPKLIFLSFNSMPRWEEWNGGERTDIFPRLKILELIRCPELKWIPGVFARPDIKVAMGHFSPLLLSEDEGKQYGNEFTGLFREMLRRS</sequence>
<keyword evidence="4" id="KW-0547">Nucleotide-binding</keyword>
<evidence type="ECO:0000259" key="8">
    <source>
        <dbReference type="Pfam" id="PF18052"/>
    </source>
</evidence>
<dbReference type="GO" id="GO:0009626">
    <property type="term" value="P:plant-type hypersensitive response"/>
    <property type="evidence" value="ECO:0007669"/>
    <property type="project" value="UniProtKB-ARBA"/>
</dbReference>
<feature type="domain" description="Disease resistance R13L4/SHOC-2-like LRR" evidence="10">
    <location>
        <begin position="567"/>
        <end position="861"/>
    </location>
</feature>
<dbReference type="Gene3D" id="3.40.50.300">
    <property type="entry name" value="P-loop containing nucleotide triphosphate hydrolases"/>
    <property type="match status" value="1"/>
</dbReference>
<evidence type="ECO:0000256" key="2">
    <source>
        <dbReference type="ARBA" id="ARBA00022614"/>
    </source>
</evidence>
<dbReference type="Gene3D" id="1.10.10.10">
    <property type="entry name" value="Winged helix-like DNA-binding domain superfamily/Winged helix DNA-binding domain"/>
    <property type="match status" value="1"/>
</dbReference>
<keyword evidence="2" id="KW-0433">Leucine-rich repeat</keyword>
<dbReference type="AlphaFoldDB" id="A0AAV9B922"/>
<dbReference type="InterPro" id="IPR002182">
    <property type="entry name" value="NB-ARC"/>
</dbReference>
<dbReference type="InterPro" id="IPR055414">
    <property type="entry name" value="LRR_R13L4/SHOC2-like"/>
</dbReference>
<dbReference type="InterPro" id="IPR027417">
    <property type="entry name" value="P-loop_NTPase"/>
</dbReference>
<evidence type="ECO:0000256" key="6">
    <source>
        <dbReference type="ARBA" id="ARBA00022840"/>
    </source>
</evidence>
<dbReference type="Pfam" id="PF18052">
    <property type="entry name" value="Rx_N"/>
    <property type="match status" value="1"/>
</dbReference>
<keyword evidence="6" id="KW-0067">ATP-binding</keyword>
<dbReference type="GO" id="GO:0002758">
    <property type="term" value="P:innate immune response-activating signaling pathway"/>
    <property type="evidence" value="ECO:0007669"/>
    <property type="project" value="UniProtKB-ARBA"/>
</dbReference>
<dbReference type="InterPro" id="IPR038005">
    <property type="entry name" value="RX-like_CC"/>
</dbReference>
<evidence type="ECO:0000256" key="5">
    <source>
        <dbReference type="ARBA" id="ARBA00022821"/>
    </source>
</evidence>
<dbReference type="GO" id="GO:0042742">
    <property type="term" value="P:defense response to bacterium"/>
    <property type="evidence" value="ECO:0007669"/>
    <property type="project" value="UniProtKB-ARBA"/>
</dbReference>
<evidence type="ECO:0000259" key="10">
    <source>
        <dbReference type="Pfam" id="PF23598"/>
    </source>
</evidence>
<feature type="domain" description="Disease resistance N-terminal" evidence="8">
    <location>
        <begin position="7"/>
        <end position="94"/>
    </location>
</feature>
<evidence type="ECO:0000259" key="9">
    <source>
        <dbReference type="Pfam" id="PF23559"/>
    </source>
</evidence>
<evidence type="ECO:0000313" key="12">
    <source>
        <dbReference type="Proteomes" id="UP001179952"/>
    </source>
</evidence>
<dbReference type="InterPro" id="IPR036388">
    <property type="entry name" value="WH-like_DNA-bd_sf"/>
</dbReference>
<reference evidence="11" key="2">
    <citation type="submission" date="2023-06" db="EMBL/GenBank/DDBJ databases">
        <authorList>
            <person name="Ma L."/>
            <person name="Liu K.-W."/>
            <person name="Li Z."/>
            <person name="Hsiao Y.-Y."/>
            <person name="Qi Y."/>
            <person name="Fu T."/>
            <person name="Tang G."/>
            <person name="Zhang D."/>
            <person name="Sun W.-H."/>
            <person name="Liu D.-K."/>
            <person name="Li Y."/>
            <person name="Chen G.-Z."/>
            <person name="Liu X.-D."/>
            <person name="Liao X.-Y."/>
            <person name="Jiang Y.-T."/>
            <person name="Yu X."/>
            <person name="Hao Y."/>
            <person name="Huang J."/>
            <person name="Zhao X.-W."/>
            <person name="Ke S."/>
            <person name="Chen Y.-Y."/>
            <person name="Wu W.-L."/>
            <person name="Hsu J.-L."/>
            <person name="Lin Y.-F."/>
            <person name="Huang M.-D."/>
            <person name="Li C.-Y."/>
            <person name="Huang L."/>
            <person name="Wang Z.-W."/>
            <person name="Zhao X."/>
            <person name="Zhong W.-Y."/>
            <person name="Peng D.-H."/>
            <person name="Ahmad S."/>
            <person name="Lan S."/>
            <person name="Zhang J.-S."/>
            <person name="Tsai W.-C."/>
            <person name="Van De Peer Y."/>
            <person name="Liu Z.-J."/>
        </authorList>
    </citation>
    <scope>NUCLEOTIDE SEQUENCE</scope>
    <source>
        <strain evidence="11">SCP</strain>
        <tissue evidence="11">Leaves</tissue>
    </source>
</reference>
<keyword evidence="5" id="KW-0611">Plant defense</keyword>
<dbReference type="InterPro" id="IPR042197">
    <property type="entry name" value="Apaf_helical"/>
</dbReference>
<organism evidence="11 12">
    <name type="scientific">Acorus gramineus</name>
    <name type="common">Dwarf sweet flag</name>
    <dbReference type="NCBI Taxonomy" id="55184"/>
    <lineage>
        <taxon>Eukaryota</taxon>
        <taxon>Viridiplantae</taxon>
        <taxon>Streptophyta</taxon>
        <taxon>Embryophyta</taxon>
        <taxon>Tracheophyta</taxon>
        <taxon>Spermatophyta</taxon>
        <taxon>Magnoliopsida</taxon>
        <taxon>Liliopsida</taxon>
        <taxon>Acoraceae</taxon>
        <taxon>Acorus</taxon>
    </lineage>
</organism>
<evidence type="ECO:0000259" key="7">
    <source>
        <dbReference type="Pfam" id="PF00931"/>
    </source>
</evidence>
<evidence type="ECO:0000256" key="3">
    <source>
        <dbReference type="ARBA" id="ARBA00022737"/>
    </source>
</evidence>
<evidence type="ECO:0000256" key="1">
    <source>
        <dbReference type="ARBA" id="ARBA00008894"/>
    </source>
</evidence>
<comment type="caution">
    <text evidence="11">The sequence shown here is derived from an EMBL/GenBank/DDBJ whole genome shotgun (WGS) entry which is preliminary data.</text>
</comment>
<feature type="domain" description="NB-ARC" evidence="7">
    <location>
        <begin position="204"/>
        <end position="353"/>
    </location>
</feature>
<dbReference type="Proteomes" id="UP001179952">
    <property type="component" value="Unassembled WGS sequence"/>
</dbReference>
<dbReference type="Gene3D" id="1.10.8.430">
    <property type="entry name" value="Helical domain of apoptotic protease-activating factors"/>
    <property type="match status" value="1"/>
</dbReference>
<dbReference type="SUPFAM" id="SSF52058">
    <property type="entry name" value="L domain-like"/>
    <property type="match status" value="1"/>
</dbReference>
<dbReference type="CDD" id="cd14798">
    <property type="entry name" value="RX-CC_like"/>
    <property type="match status" value="1"/>
</dbReference>
<dbReference type="FunFam" id="1.10.10.10:FF:000322">
    <property type="entry name" value="Probable disease resistance protein At1g63360"/>
    <property type="match status" value="1"/>
</dbReference>
<evidence type="ECO:0000256" key="4">
    <source>
        <dbReference type="ARBA" id="ARBA00022741"/>
    </source>
</evidence>
<dbReference type="PANTHER" id="PTHR36766">
    <property type="entry name" value="PLANT BROAD-SPECTRUM MILDEW RESISTANCE PROTEIN RPW8"/>
    <property type="match status" value="1"/>
</dbReference>
<dbReference type="GO" id="GO:0043531">
    <property type="term" value="F:ADP binding"/>
    <property type="evidence" value="ECO:0007669"/>
    <property type="project" value="InterPro"/>
</dbReference>
<dbReference type="Gene3D" id="3.80.10.10">
    <property type="entry name" value="Ribonuclease Inhibitor"/>
    <property type="match status" value="1"/>
</dbReference>
<dbReference type="InterPro" id="IPR041118">
    <property type="entry name" value="Rx_N"/>
</dbReference>
<dbReference type="InterPro" id="IPR058922">
    <property type="entry name" value="WHD_DRP"/>
</dbReference>
<dbReference type="PRINTS" id="PR00364">
    <property type="entry name" value="DISEASERSIST"/>
</dbReference>
<name>A0AAV9B922_ACOGR</name>
<feature type="domain" description="Disease resistance protein winged helix" evidence="9">
    <location>
        <begin position="444"/>
        <end position="521"/>
    </location>
</feature>
<dbReference type="PANTHER" id="PTHR36766:SF70">
    <property type="entry name" value="DISEASE RESISTANCE PROTEIN RGA4"/>
    <property type="match status" value="1"/>
</dbReference>
<keyword evidence="12" id="KW-1185">Reference proteome</keyword>
<dbReference type="InterPro" id="IPR032675">
    <property type="entry name" value="LRR_dom_sf"/>
</dbReference>